<evidence type="ECO:0000256" key="10">
    <source>
        <dbReference type="ARBA" id="ARBA00030772"/>
    </source>
</evidence>
<dbReference type="Pfam" id="PF01203">
    <property type="entry name" value="T2SSN"/>
    <property type="match status" value="1"/>
</dbReference>
<accession>A0ABT0NCM6</accession>
<comment type="caution">
    <text evidence="11">The sequence shown here is derived from an EMBL/GenBank/DDBJ whole genome shotgun (WGS) entry which is preliminary data.</text>
</comment>
<keyword evidence="8" id="KW-0653">Protein transport</keyword>
<keyword evidence="6" id="KW-0997">Cell inner membrane</keyword>
<evidence type="ECO:0000256" key="1">
    <source>
        <dbReference type="ARBA" id="ARBA00004533"/>
    </source>
</evidence>
<evidence type="ECO:0000256" key="3">
    <source>
        <dbReference type="ARBA" id="ARBA00021563"/>
    </source>
</evidence>
<proteinExistence type="inferred from homology"/>
<evidence type="ECO:0000313" key="12">
    <source>
        <dbReference type="Proteomes" id="UP001202831"/>
    </source>
</evidence>
<reference evidence="11 12" key="1">
    <citation type="submission" date="2022-01" db="EMBL/GenBank/DDBJ databases">
        <title>Whole genome-based taxonomy of the Shewanellaceae.</title>
        <authorList>
            <person name="Martin-Rodriguez A.J."/>
        </authorList>
    </citation>
    <scope>NUCLEOTIDE SEQUENCE [LARGE SCALE GENOMIC DNA]</scope>
    <source>
        <strain evidence="11 12">DSM 21332</strain>
    </source>
</reference>
<evidence type="ECO:0000256" key="5">
    <source>
        <dbReference type="ARBA" id="ARBA00022475"/>
    </source>
</evidence>
<evidence type="ECO:0000256" key="9">
    <source>
        <dbReference type="ARBA" id="ARBA00023136"/>
    </source>
</evidence>
<dbReference type="InterPro" id="IPR022792">
    <property type="entry name" value="T2SS_protein-GspN"/>
</dbReference>
<evidence type="ECO:0000256" key="6">
    <source>
        <dbReference type="ARBA" id="ARBA00022519"/>
    </source>
</evidence>
<protein>
    <recommendedName>
        <fullName evidence="3">Type II secretion system protein N</fullName>
    </recommendedName>
    <alternativeName>
        <fullName evidence="10">General secretion pathway protein N</fullName>
    </alternativeName>
</protein>
<sequence length="236" mass="25400">MVALFPARVAVQLAPLPPQVKVAGVTGTIWDGSADMVTVDRRQLEQVNWNLQFLPLLMGKVSAELSVGNRASAVAGRGLVSWSMSGIQAEDLRFEAPSGFLIGNARLPFRTKVDGELSLIVPELEQGQPWCEALTGKVFLNHLAVKNQFGDYPLGNIQLGLACRDGEVVLSTDENSNQLGVKGEVTVGENNKLLVNGKIRETDAQPGDLKQALGFLGPQDQDGYYTIRYSGVIPGL</sequence>
<comment type="subcellular location">
    <subcellularLocation>
        <location evidence="1">Cell inner membrane</location>
    </subcellularLocation>
</comment>
<comment type="similarity">
    <text evidence="2">Belongs to the GSP N family.</text>
</comment>
<evidence type="ECO:0000313" key="11">
    <source>
        <dbReference type="EMBL" id="MCL2916174.1"/>
    </source>
</evidence>
<evidence type="ECO:0000256" key="4">
    <source>
        <dbReference type="ARBA" id="ARBA00022448"/>
    </source>
</evidence>
<evidence type="ECO:0000256" key="2">
    <source>
        <dbReference type="ARBA" id="ARBA00007208"/>
    </source>
</evidence>
<dbReference type="Proteomes" id="UP001202831">
    <property type="component" value="Unassembled WGS sequence"/>
</dbReference>
<keyword evidence="5" id="KW-1003">Cell membrane</keyword>
<keyword evidence="9" id="KW-0472">Membrane</keyword>
<keyword evidence="7" id="KW-0812">Transmembrane</keyword>
<organism evidence="11 12">
    <name type="scientific">Shewanella corallii</name>
    <dbReference type="NCBI Taxonomy" id="560080"/>
    <lineage>
        <taxon>Bacteria</taxon>
        <taxon>Pseudomonadati</taxon>
        <taxon>Pseudomonadota</taxon>
        <taxon>Gammaproteobacteria</taxon>
        <taxon>Alteromonadales</taxon>
        <taxon>Shewanellaceae</taxon>
        <taxon>Shewanella</taxon>
    </lineage>
</organism>
<name>A0ABT0NCM6_9GAMM</name>
<evidence type="ECO:0000256" key="7">
    <source>
        <dbReference type="ARBA" id="ARBA00022692"/>
    </source>
</evidence>
<dbReference type="EMBL" id="JAKIKT010000011">
    <property type="protein sequence ID" value="MCL2916174.1"/>
    <property type="molecule type" value="Genomic_DNA"/>
</dbReference>
<dbReference type="RefSeq" id="WP_115139097.1">
    <property type="nucleotide sequence ID" value="NZ_JAKIKT010000011.1"/>
</dbReference>
<gene>
    <name evidence="11" type="ORF">L2725_20755</name>
</gene>
<keyword evidence="12" id="KW-1185">Reference proteome</keyword>
<evidence type="ECO:0000256" key="8">
    <source>
        <dbReference type="ARBA" id="ARBA00022927"/>
    </source>
</evidence>
<keyword evidence="4" id="KW-0813">Transport</keyword>